<keyword evidence="2" id="KW-1133">Transmembrane helix</keyword>
<evidence type="ECO:0000313" key="4">
    <source>
        <dbReference type="Proteomes" id="UP000324479"/>
    </source>
</evidence>
<evidence type="ECO:0000256" key="2">
    <source>
        <dbReference type="SAM" id="Phobius"/>
    </source>
</evidence>
<feature type="compositionally biased region" description="Polar residues" evidence="1">
    <location>
        <begin position="73"/>
        <end position="82"/>
    </location>
</feature>
<dbReference type="AlphaFoldDB" id="A0A5M6DDC2"/>
<keyword evidence="2" id="KW-0472">Membrane</keyword>
<evidence type="ECO:0000313" key="3">
    <source>
        <dbReference type="EMBL" id="KAA5545524.1"/>
    </source>
</evidence>
<name>A0A5M6DDC2_9BACT</name>
<dbReference type="RefSeq" id="WP_150075792.1">
    <property type="nucleotide sequence ID" value="NZ_VWOX01000003.1"/>
</dbReference>
<proteinExistence type="predicted"/>
<sequence>MSADPLPEEPQYDRGAPNAIGASSKLRSALLVFVIAALPLILLLIFLNVRKANQESLEKDQTTPAQRIDAPPETSSDPAAIR</sequence>
<dbReference type="EMBL" id="VWOX01000003">
    <property type="protein sequence ID" value="KAA5545524.1"/>
    <property type="molecule type" value="Genomic_DNA"/>
</dbReference>
<keyword evidence="2" id="KW-0812">Transmembrane</keyword>
<protein>
    <submittedName>
        <fullName evidence="3">Uncharacterized protein</fullName>
    </submittedName>
</protein>
<keyword evidence="4" id="KW-1185">Reference proteome</keyword>
<feature type="transmembrane region" description="Helical" evidence="2">
    <location>
        <begin position="29"/>
        <end position="49"/>
    </location>
</feature>
<feature type="region of interest" description="Disordered" evidence="1">
    <location>
        <begin position="55"/>
        <end position="82"/>
    </location>
</feature>
<comment type="caution">
    <text evidence="3">The sequence shown here is derived from an EMBL/GenBank/DDBJ whole genome shotgun (WGS) entry which is preliminary data.</text>
</comment>
<organism evidence="3 4">
    <name type="scientific">Roseiconus nitratireducens</name>
    <dbReference type="NCBI Taxonomy" id="2605748"/>
    <lineage>
        <taxon>Bacteria</taxon>
        <taxon>Pseudomonadati</taxon>
        <taxon>Planctomycetota</taxon>
        <taxon>Planctomycetia</taxon>
        <taxon>Pirellulales</taxon>
        <taxon>Pirellulaceae</taxon>
        <taxon>Roseiconus</taxon>
    </lineage>
</organism>
<accession>A0A5M6DDC2</accession>
<gene>
    <name evidence="3" type="ORF">FYK55_07735</name>
</gene>
<evidence type="ECO:0000256" key="1">
    <source>
        <dbReference type="SAM" id="MobiDB-lite"/>
    </source>
</evidence>
<reference evidence="3 4" key="1">
    <citation type="submission" date="2019-08" db="EMBL/GenBank/DDBJ databases">
        <authorList>
            <person name="Dhanesh K."/>
            <person name="Kumar G."/>
            <person name="Sasikala C."/>
            <person name="Venkata Ramana C."/>
        </authorList>
    </citation>
    <scope>NUCLEOTIDE SEQUENCE [LARGE SCALE GENOMIC DNA]</scope>
    <source>
        <strain evidence="3 4">JC645</strain>
    </source>
</reference>
<dbReference type="Proteomes" id="UP000324479">
    <property type="component" value="Unassembled WGS sequence"/>
</dbReference>